<dbReference type="PROSITE" id="PS00211">
    <property type="entry name" value="ABC_TRANSPORTER_1"/>
    <property type="match status" value="2"/>
</dbReference>
<gene>
    <name evidence="11" type="primary">Abca3_6</name>
    <name evidence="11" type="ORF">AVEN_164674_1</name>
</gene>
<dbReference type="InterPro" id="IPR005135">
    <property type="entry name" value="Endo/exonuclease/phosphatase"/>
</dbReference>
<dbReference type="InterPro" id="IPR043502">
    <property type="entry name" value="DNA/RNA_pol_sf"/>
</dbReference>
<dbReference type="PANTHER" id="PTHR19229">
    <property type="entry name" value="ATP-BINDING CASSETTE TRANSPORTER SUBFAMILY A ABCA"/>
    <property type="match status" value="1"/>
</dbReference>
<dbReference type="SUPFAM" id="SSF52540">
    <property type="entry name" value="P-loop containing nucleoside triphosphate hydrolases"/>
    <property type="match status" value="2"/>
</dbReference>
<evidence type="ECO:0000256" key="2">
    <source>
        <dbReference type="ARBA" id="ARBA00022692"/>
    </source>
</evidence>
<evidence type="ECO:0000259" key="10">
    <source>
        <dbReference type="PROSITE" id="PS50893"/>
    </source>
</evidence>
<dbReference type="SUPFAM" id="SSF53098">
    <property type="entry name" value="Ribonuclease H-like"/>
    <property type="match status" value="1"/>
</dbReference>
<dbReference type="GO" id="GO:0042575">
    <property type="term" value="C:DNA polymerase complex"/>
    <property type="evidence" value="ECO:0007669"/>
    <property type="project" value="UniProtKB-ARBA"/>
</dbReference>
<feature type="transmembrane region" description="Helical" evidence="8">
    <location>
        <begin position="2023"/>
        <end position="2042"/>
    </location>
</feature>
<dbReference type="Proteomes" id="UP000499080">
    <property type="component" value="Unassembled WGS sequence"/>
</dbReference>
<evidence type="ECO:0000256" key="1">
    <source>
        <dbReference type="ARBA" id="ARBA00004141"/>
    </source>
</evidence>
<dbReference type="InterPro" id="IPR017871">
    <property type="entry name" value="ABC_transporter-like_CS"/>
</dbReference>
<evidence type="ECO:0000256" key="6">
    <source>
        <dbReference type="ARBA" id="ARBA00023136"/>
    </source>
</evidence>
<keyword evidence="4 11" id="KW-0067">ATP-binding</keyword>
<dbReference type="Gene3D" id="3.60.10.10">
    <property type="entry name" value="Endonuclease/exonuclease/phosphatase"/>
    <property type="match status" value="1"/>
</dbReference>
<dbReference type="GO" id="GO:0005524">
    <property type="term" value="F:ATP binding"/>
    <property type="evidence" value="ECO:0007669"/>
    <property type="project" value="UniProtKB-KW"/>
</dbReference>
<dbReference type="SUPFAM" id="SSF56219">
    <property type="entry name" value="DNase I-like"/>
    <property type="match status" value="1"/>
</dbReference>
<dbReference type="InterPro" id="IPR036691">
    <property type="entry name" value="Endo/exonu/phosph_ase_sf"/>
</dbReference>
<dbReference type="InterPro" id="IPR012337">
    <property type="entry name" value="RNaseH-like_sf"/>
</dbReference>
<reference evidence="11 12" key="1">
    <citation type="journal article" date="2019" name="Sci. Rep.">
        <title>Orb-weaving spider Araneus ventricosus genome elucidates the spidroin gene catalogue.</title>
        <authorList>
            <person name="Kono N."/>
            <person name="Nakamura H."/>
            <person name="Ohtoshi R."/>
            <person name="Moran D.A.P."/>
            <person name="Shinohara A."/>
            <person name="Yoshida Y."/>
            <person name="Fujiwara M."/>
            <person name="Mori M."/>
            <person name="Tomita M."/>
            <person name="Arakawa K."/>
        </authorList>
    </citation>
    <scope>NUCLEOTIDE SEQUENCE [LARGE SCALE GENOMIC DNA]</scope>
</reference>
<evidence type="ECO:0000259" key="9">
    <source>
        <dbReference type="PROSITE" id="PS50878"/>
    </source>
</evidence>
<dbReference type="OrthoDB" id="6433533at2759"/>
<feature type="domain" description="ABC transporter" evidence="10">
    <location>
        <begin position="1373"/>
        <end position="1602"/>
    </location>
</feature>
<dbReference type="SMART" id="SM00382">
    <property type="entry name" value="AAA"/>
    <property type="match status" value="2"/>
</dbReference>
<evidence type="ECO:0000256" key="3">
    <source>
        <dbReference type="ARBA" id="ARBA00022741"/>
    </source>
</evidence>
<feature type="transmembrane region" description="Helical" evidence="8">
    <location>
        <begin position="1952"/>
        <end position="1979"/>
    </location>
</feature>
<dbReference type="InterPro" id="IPR026082">
    <property type="entry name" value="ABCA"/>
</dbReference>
<comment type="subcellular location">
    <subcellularLocation>
        <location evidence="1">Membrane</location>
        <topology evidence="1">Multi-pass membrane protein</topology>
    </subcellularLocation>
</comment>
<dbReference type="InterPro" id="IPR002156">
    <property type="entry name" value="RNaseH_domain"/>
</dbReference>
<dbReference type="GO" id="GO:0004523">
    <property type="term" value="F:RNA-DNA hybrid ribonuclease activity"/>
    <property type="evidence" value="ECO:0007669"/>
    <property type="project" value="InterPro"/>
</dbReference>
<feature type="transmembrane region" description="Helical" evidence="8">
    <location>
        <begin position="1910"/>
        <end position="1932"/>
    </location>
</feature>
<dbReference type="PROSITE" id="PS50893">
    <property type="entry name" value="ABC_TRANSPORTER_2"/>
    <property type="match status" value="2"/>
</dbReference>
<dbReference type="Pfam" id="PF13456">
    <property type="entry name" value="RVT_3"/>
    <property type="match status" value="1"/>
</dbReference>
<feature type="coiled-coil region" evidence="7">
    <location>
        <begin position="661"/>
        <end position="710"/>
    </location>
</feature>
<keyword evidence="2 8" id="KW-0812">Transmembrane</keyword>
<dbReference type="InterPro" id="IPR003593">
    <property type="entry name" value="AAA+_ATPase"/>
</dbReference>
<dbReference type="InterPro" id="IPR027417">
    <property type="entry name" value="P-loop_NTPase"/>
</dbReference>
<organism evidence="11 12">
    <name type="scientific">Araneus ventricosus</name>
    <name type="common">Orbweaver spider</name>
    <name type="synonym">Epeira ventricosa</name>
    <dbReference type="NCBI Taxonomy" id="182803"/>
    <lineage>
        <taxon>Eukaryota</taxon>
        <taxon>Metazoa</taxon>
        <taxon>Ecdysozoa</taxon>
        <taxon>Arthropoda</taxon>
        <taxon>Chelicerata</taxon>
        <taxon>Arachnida</taxon>
        <taxon>Araneae</taxon>
        <taxon>Araneomorphae</taxon>
        <taxon>Entelegynae</taxon>
        <taxon>Araneoidea</taxon>
        <taxon>Araneidae</taxon>
        <taxon>Araneus</taxon>
    </lineage>
</organism>
<protein>
    <submittedName>
        <fullName evidence="11">ATP-binding cassette sub-family A member 3</fullName>
    </submittedName>
</protein>
<name>A0A4Y2MMR0_ARAVE</name>
<dbReference type="PANTHER" id="PTHR19229:SF250">
    <property type="entry name" value="ABC TRANSPORTER DOMAIN-CONTAINING PROTEIN-RELATED"/>
    <property type="match status" value="1"/>
</dbReference>
<feature type="domain" description="ABC transporter" evidence="10">
    <location>
        <begin position="2173"/>
        <end position="2404"/>
    </location>
</feature>
<dbReference type="InterPro" id="IPR000477">
    <property type="entry name" value="RT_dom"/>
</dbReference>
<evidence type="ECO:0000256" key="5">
    <source>
        <dbReference type="ARBA" id="ARBA00022989"/>
    </source>
</evidence>
<evidence type="ECO:0000313" key="11">
    <source>
        <dbReference type="EMBL" id="GBN27097.1"/>
    </source>
</evidence>
<sequence>MANKKKTSTEPTKSLALGENFSQYSLRSSTLQLSLSSSMNDQKELLTFDEDAPISEIIKRLRNIVNCKEIDRSPLSDKKVDIANSLLDVLVFKCTQLTEKALFNAEAALQKNEKNEQNTTFSQFQENFSYSDALRGMRKPHTILVYPSKDSSEATSVEEILKNTIRPEANVKIREFRKVKNQGVAVSCDSVKDIQSIISRLDGDNSAKEKVSHRMPGKRHPSIIIYDLPNTITDQEVQEALRTYTEDGENLRTRFKLKGRKPDTSHWVMEAPRQHFLQLKRFRKIAVNWNMFQIKEFFHVKRCQFCQAFGHTRQNCKYTVPNCGICADRHSTSYCRSNFQLCINCEESNRNSATPPLSFNKVSSTCLKTLKVLQINLGRTKAANDTLHPTSDKLQSDLLLLQEPYIYDSQIKGIPQSWNIFNSISNKAAIIIPSRQLHAALISCKQNTIAVKIQTGQQPTTFISAYSSPYSNIQETLLEIQEIISSLPREKIFIGADLNGHNTLWGYSDVNSRGTAIEEFILANNLFINNSSDAPPTFTRNSSKGWPDLSLCTQQMIGEIANWEVLEEPSLSDHHYIEITIDSSVKNCTFTRYKTRHGNHNIFLKNLKPHVNSLLRAFRNSQNEKDINEATNLLQNCVIEACNKSYRTKNQNLSPTPNWYTQDLEIEKKRLKALRRRAQRAPQDQRNARFQFHKEELKKYMRKVKTAKNSGWKSFCTIATNPYGTHYKAAFRKAIRPAELIALNNQDPSGNHLKIAQDILEKIFPHPANSNSSSYIPPCTANDCPFTKGEVATVIYHLSKGKAPGPDGIDNIIIQQIFKKFPFLLMELFNTCLKLAKFPDPLKVGNIILFHKHGKSKTEASSYRPISLLPTIGKVLEKLLTQRLNFHLEKNNRLSNLQYGFREGRSTEMAITKLLDTIHKGKESGDHVLVLSIDIKGAFDNIQHSAISSYLDNSKCPTNIVNIFKNLLQNRKVILNTCEGPAIRDQKQGCPQGSCSGPALWNLVANEILQENWPINTSIQAFADDFVLVSHAPTRVQLESQINDSIAKFSTWTSKNQLQISAEKTNYLLISKLVRGPTIRWQGERIKRVHAIKYLGIYIDEKMNWNTHLKAQSTRATHLYHNLLKIAGKSWGVPLFHRRTLYKTVTERVLAHGAVAWCLEPTVRIARKLSTIQRPFLLAISGAYRTTSTAALQVILGIAPLHLQLQREARGTALFRLRLPLSTNVSDIDPSEIEEKATGWSTHPSEHLSPTQISLDDGGNINTGLRIYTDGSKTERGVGAAFCVLTDVNITHRWSTRLSLRNTVFQAEILALLKAVEHAVSLPTQQLTILVDNQASINSAANPKSHNSIARKIFNYIFKTENFCSKHTKQIFQRMQDFRSGLTSKLAVNNVSLKIYQGQITALLGHNGAGKTTTINILTGLFTPTSGTASINGFDILRETANARGGFGVCPQHNVLYDTLTVEEHLRIYAALKGVRWSQLTNEATQVLDIIKLTDKRHELVKNLSGGMKRKLSLGIAIVGGSKVLFLDEPTSGMDVEARRGVWDALLEIRRERTVILTTHYMEEADILGDRIAIMADGEIQCCGSPMFLKQKFGTGYHLHVVKDQNFNMQGLTSLLKKYVPEVTVENELEKDISFRMSSTTGNEFGDMFEELERHKNKLGVISFGITITTMEDVFLNVSNISDVKSKLQSGMPNQNMNEQLVDVYGDTARVKPRPRLVNQFMALLIKRFHYAKRHWGIMIAQLVIPFLIMCFCFASLQSAQFKSVLGPLKLDISSVYGKTDGFYYQEKPNLSSYADTFQKVLESNQVKVEEVPEPTQYALDYGRKNLAKYLKTFLVGGAIDKDLNGTVNLTAWFNGEPYHAMPMSLLLMHTAILKSISSDGGISLVNAPLPQPMGGSENLSVIIQAFARMLAAVFVPLAFSTLSAGFVLVPIHERATKAKLLQLMSGVPAAIYWTAMFVWDYMVYSIICILMIIPYGIFAHHVFFGERSEAIGAALLLMLFHGWASIPFSYLLSFLFERGNTGFATVIGMSVFIVAYPNAFCESVPKEDIEFHCDPSNLDRDNPLFKCCKKYCGENCLKPTYPITWVDAGCGREIFALAFSGIIFFSILFLKETPYWTAFFRAARFRLQRMKKPLVRQFLRQESVVEDSEVLQEEERIRNMTATRCGSGEEALLVAELAKQFKNFYAVNKLSFGIRQEECFGLLGVNGAGKTTTFRMLTGDCEPASGNAFIQNSSLLTDLKKFQSYLGYCPQFDALIDRLTGREMLMLFGQLRGLIGFGLLQMVDKLIKMTDLAKHADKQTQFYSGGNKRKLSVAIALIGSPPLILLDEPTAGVDPVSRRKIWSILSQARNNTGAAVLLTTHSMEESEALCNRLAIMVNGRFRCLGSIQQLKSKYGQGYTLIIKVKREDKENIQKVDAIKFHIQSNLQGANLKDDHQ</sequence>
<keyword evidence="7" id="KW-0175">Coiled coil</keyword>
<evidence type="ECO:0000313" key="12">
    <source>
        <dbReference type="Proteomes" id="UP000499080"/>
    </source>
</evidence>
<dbReference type="GO" id="GO:0003676">
    <property type="term" value="F:nucleic acid binding"/>
    <property type="evidence" value="ECO:0007669"/>
    <property type="project" value="InterPro"/>
</dbReference>
<proteinExistence type="predicted"/>
<evidence type="ECO:0000256" key="4">
    <source>
        <dbReference type="ARBA" id="ARBA00022840"/>
    </source>
</evidence>
<feature type="transmembrane region" description="Helical" evidence="8">
    <location>
        <begin position="2095"/>
        <end position="2111"/>
    </location>
</feature>
<dbReference type="GO" id="GO:0016020">
    <property type="term" value="C:membrane"/>
    <property type="evidence" value="ECO:0007669"/>
    <property type="project" value="UniProtKB-SubCell"/>
</dbReference>
<comment type="caution">
    <text evidence="11">The sequence shown here is derived from an EMBL/GenBank/DDBJ whole genome shotgun (WGS) entry which is preliminary data.</text>
</comment>
<dbReference type="GO" id="GO:0016887">
    <property type="term" value="F:ATP hydrolysis activity"/>
    <property type="evidence" value="ECO:0007669"/>
    <property type="project" value="InterPro"/>
</dbReference>
<dbReference type="PROSITE" id="PS50878">
    <property type="entry name" value="RT_POL"/>
    <property type="match status" value="1"/>
</dbReference>
<feature type="transmembrane region" description="Helical" evidence="8">
    <location>
        <begin position="1736"/>
        <end position="1757"/>
    </location>
</feature>
<dbReference type="GO" id="GO:0005319">
    <property type="term" value="F:lipid transporter activity"/>
    <property type="evidence" value="ECO:0007669"/>
    <property type="project" value="TreeGrafter"/>
</dbReference>
<feature type="domain" description="Reverse transcriptase" evidence="9">
    <location>
        <begin position="831"/>
        <end position="1086"/>
    </location>
</feature>
<dbReference type="CDD" id="cd09077">
    <property type="entry name" value="R1-I-EN"/>
    <property type="match status" value="1"/>
</dbReference>
<dbReference type="InterPro" id="IPR036397">
    <property type="entry name" value="RNaseH_sf"/>
</dbReference>
<evidence type="ECO:0000256" key="7">
    <source>
        <dbReference type="SAM" id="Coils"/>
    </source>
</evidence>
<dbReference type="EMBL" id="BGPR01007472">
    <property type="protein sequence ID" value="GBN27097.1"/>
    <property type="molecule type" value="Genomic_DNA"/>
</dbReference>
<dbReference type="GO" id="GO:0140359">
    <property type="term" value="F:ABC-type transporter activity"/>
    <property type="evidence" value="ECO:0007669"/>
    <property type="project" value="InterPro"/>
</dbReference>
<keyword evidence="5 8" id="KW-1133">Transmembrane helix</keyword>
<feature type="non-terminal residue" evidence="11">
    <location>
        <position position="2437"/>
    </location>
</feature>
<keyword evidence="6 8" id="KW-0472">Membrane</keyword>
<dbReference type="CDD" id="cd09276">
    <property type="entry name" value="Rnase_HI_RT_non_LTR"/>
    <property type="match status" value="1"/>
</dbReference>
<evidence type="ECO:0000256" key="8">
    <source>
        <dbReference type="SAM" id="Phobius"/>
    </source>
</evidence>
<dbReference type="SUPFAM" id="SSF56672">
    <property type="entry name" value="DNA/RNA polymerases"/>
    <property type="match status" value="1"/>
</dbReference>
<dbReference type="FunFam" id="3.40.50.300:FF:000933">
    <property type="entry name" value="ABC transporter A family member 7"/>
    <property type="match status" value="1"/>
</dbReference>
<accession>A0A4Y2MMR0</accession>
<dbReference type="Pfam" id="PF14529">
    <property type="entry name" value="Exo_endo_phos_2"/>
    <property type="match status" value="1"/>
</dbReference>
<dbReference type="CDD" id="cd03263">
    <property type="entry name" value="ABC_subfamily_A"/>
    <property type="match status" value="2"/>
</dbReference>
<feature type="transmembrane region" description="Helical" evidence="8">
    <location>
        <begin position="1991"/>
        <end position="2017"/>
    </location>
</feature>
<dbReference type="CDD" id="cd01650">
    <property type="entry name" value="RT_nLTR_like"/>
    <property type="match status" value="1"/>
</dbReference>
<dbReference type="InterPro" id="IPR013525">
    <property type="entry name" value="ABC2_TM"/>
</dbReference>
<dbReference type="Gene3D" id="3.30.420.10">
    <property type="entry name" value="Ribonuclease H-like superfamily/Ribonuclease H"/>
    <property type="match status" value="1"/>
</dbReference>
<keyword evidence="3" id="KW-0547">Nucleotide-binding</keyword>
<dbReference type="GO" id="GO:0071897">
    <property type="term" value="P:DNA biosynthetic process"/>
    <property type="evidence" value="ECO:0007669"/>
    <property type="project" value="UniProtKB-ARBA"/>
</dbReference>
<dbReference type="Pfam" id="PF12698">
    <property type="entry name" value="ABC2_membrane_3"/>
    <property type="match status" value="1"/>
</dbReference>
<dbReference type="Pfam" id="PF00005">
    <property type="entry name" value="ABC_tran"/>
    <property type="match status" value="2"/>
</dbReference>
<dbReference type="InterPro" id="IPR003439">
    <property type="entry name" value="ABC_transporter-like_ATP-bd"/>
</dbReference>
<dbReference type="Pfam" id="PF00078">
    <property type="entry name" value="RVT_1"/>
    <property type="match status" value="1"/>
</dbReference>
<dbReference type="Gene3D" id="3.40.50.300">
    <property type="entry name" value="P-loop containing nucleotide triphosphate hydrolases"/>
    <property type="match status" value="2"/>
</dbReference>
<keyword evidence="12" id="KW-1185">Reference proteome</keyword>
<dbReference type="FunFam" id="3.40.50.300:FF:002470">
    <property type="entry name" value="ABC transporter, putative"/>
    <property type="match status" value="1"/>
</dbReference>